<feature type="domain" description="Response regulatory" evidence="6">
    <location>
        <begin position="35"/>
        <end position="153"/>
    </location>
</feature>
<dbReference type="RefSeq" id="WP_015617402.1">
    <property type="nucleotide sequence ID" value="NC_021182.1"/>
</dbReference>
<reference evidence="7 8" key="1">
    <citation type="submission" date="2012-01" db="EMBL/GenBank/DDBJ databases">
        <title>Complete sequence of chromosome of Clostridium pasteurianum BC1.</title>
        <authorList>
            <consortium name="US DOE Joint Genome Institute"/>
            <person name="Lucas S."/>
            <person name="Han J."/>
            <person name="Lapidus A."/>
            <person name="Cheng J.-F."/>
            <person name="Goodwin L."/>
            <person name="Pitluck S."/>
            <person name="Peters L."/>
            <person name="Mikhailova N."/>
            <person name="Teshima H."/>
            <person name="Detter J.C."/>
            <person name="Han C."/>
            <person name="Tapia R."/>
            <person name="Land M."/>
            <person name="Hauser L."/>
            <person name="Kyrpides N."/>
            <person name="Ivanova N."/>
            <person name="Pagani I."/>
            <person name="Dunn J."/>
            <person name="Taghavi S."/>
            <person name="Francis A."/>
            <person name="van der Lelie D."/>
            <person name="Woyke T."/>
        </authorList>
    </citation>
    <scope>NUCLEOTIDE SEQUENCE [LARGE SCALE GENOMIC DNA]</scope>
    <source>
        <strain evidence="7 8">BC1</strain>
    </source>
</reference>
<dbReference type="Proteomes" id="UP000013523">
    <property type="component" value="Chromosome"/>
</dbReference>
<dbReference type="SUPFAM" id="SSF52172">
    <property type="entry name" value="CheY-like"/>
    <property type="match status" value="1"/>
</dbReference>
<dbReference type="HOGENOM" id="CLU_000445_69_12_9"/>
<dbReference type="CDD" id="cd17546">
    <property type="entry name" value="REC_hyHK_CKI1_RcsC-like"/>
    <property type="match status" value="1"/>
</dbReference>
<proteinExistence type="predicted"/>
<keyword evidence="8" id="KW-1185">Reference proteome</keyword>
<evidence type="ECO:0000256" key="2">
    <source>
        <dbReference type="ARBA" id="ARBA00022553"/>
    </source>
</evidence>
<comment type="function">
    <text evidence="4">May play the central regulatory role in sporulation. It may be an element of the effector pathway responsible for the activation of sporulation genes in response to nutritional stress. Spo0A may act in concert with spo0H (a sigma factor) to control the expression of some genes that are critical to the sporulation process.</text>
</comment>
<dbReference type="Pfam" id="PF00072">
    <property type="entry name" value="Response_reg"/>
    <property type="match status" value="1"/>
</dbReference>
<dbReference type="SMART" id="SM00448">
    <property type="entry name" value="REC"/>
    <property type="match status" value="1"/>
</dbReference>
<evidence type="ECO:0000256" key="3">
    <source>
        <dbReference type="ARBA" id="ARBA00023012"/>
    </source>
</evidence>
<evidence type="ECO:0000256" key="4">
    <source>
        <dbReference type="ARBA" id="ARBA00024867"/>
    </source>
</evidence>
<dbReference type="AlphaFoldDB" id="R4KBQ7"/>
<dbReference type="PANTHER" id="PTHR45339">
    <property type="entry name" value="HYBRID SIGNAL TRANSDUCTION HISTIDINE KINASE J"/>
    <property type="match status" value="1"/>
</dbReference>
<feature type="modified residue" description="4-aspartylphosphate" evidence="5">
    <location>
        <position position="84"/>
    </location>
</feature>
<organism evidence="7 8">
    <name type="scientific">Clostridium pasteurianum BC1</name>
    <dbReference type="NCBI Taxonomy" id="86416"/>
    <lineage>
        <taxon>Bacteria</taxon>
        <taxon>Bacillati</taxon>
        <taxon>Bacillota</taxon>
        <taxon>Clostridia</taxon>
        <taxon>Eubacteriales</taxon>
        <taxon>Clostridiaceae</taxon>
        <taxon>Clostridium</taxon>
    </lineage>
</organism>
<accession>R4KBQ7</accession>
<dbReference type="PATRIC" id="fig|86416.3.peg.4425"/>
<dbReference type="PROSITE" id="PS50110">
    <property type="entry name" value="RESPONSE_REGULATORY"/>
    <property type="match status" value="1"/>
</dbReference>
<dbReference type="eggNOG" id="COG0784">
    <property type="taxonomic scope" value="Bacteria"/>
</dbReference>
<evidence type="ECO:0000256" key="1">
    <source>
        <dbReference type="ARBA" id="ARBA00018672"/>
    </source>
</evidence>
<keyword evidence="3" id="KW-0902">Two-component regulatory system</keyword>
<dbReference type="KEGG" id="cpas:Clopa_4419"/>
<dbReference type="InterPro" id="IPR001789">
    <property type="entry name" value="Sig_transdc_resp-reg_receiver"/>
</dbReference>
<dbReference type="GO" id="GO:0000160">
    <property type="term" value="P:phosphorelay signal transduction system"/>
    <property type="evidence" value="ECO:0007669"/>
    <property type="project" value="UniProtKB-KW"/>
</dbReference>
<keyword evidence="2 5" id="KW-0597">Phosphoprotein</keyword>
<gene>
    <name evidence="7" type="ORF">Clopa_4419</name>
</gene>
<protein>
    <recommendedName>
        <fullName evidence="1">Stage 0 sporulation protein A homolog</fullName>
    </recommendedName>
</protein>
<evidence type="ECO:0000256" key="5">
    <source>
        <dbReference type="PROSITE-ProRule" id="PRU00169"/>
    </source>
</evidence>
<dbReference type="PANTHER" id="PTHR45339:SF1">
    <property type="entry name" value="HYBRID SIGNAL TRANSDUCTION HISTIDINE KINASE J"/>
    <property type="match status" value="1"/>
</dbReference>
<dbReference type="EMBL" id="CP003261">
    <property type="protein sequence ID" value="AGK99131.1"/>
    <property type="molecule type" value="Genomic_DNA"/>
</dbReference>
<evidence type="ECO:0000313" key="8">
    <source>
        <dbReference type="Proteomes" id="UP000013523"/>
    </source>
</evidence>
<dbReference type="Gene3D" id="3.40.50.2300">
    <property type="match status" value="1"/>
</dbReference>
<evidence type="ECO:0000259" key="6">
    <source>
        <dbReference type="PROSITE" id="PS50110"/>
    </source>
</evidence>
<dbReference type="STRING" id="86416.Clopa_4419"/>
<sequence length="154" mass="17830">MLAEFSLGEKYITSHKNEHNVKHILEENKIVKHKTILVVEDNEINKKIVHRFLKHLGYKYISVSNGKEAIEILEDNSVDLILMDIQMPILDGYEATEIIRKKEAVLRKHTPIIAMTAYAMIGDREKFIKCGMDNYISKPFSMDSLDEILKNTIK</sequence>
<evidence type="ECO:0000313" key="7">
    <source>
        <dbReference type="EMBL" id="AGK99131.1"/>
    </source>
</evidence>
<name>R4KBQ7_CLOPA</name>
<dbReference type="InterPro" id="IPR011006">
    <property type="entry name" value="CheY-like_superfamily"/>
</dbReference>